<evidence type="ECO:0000256" key="1">
    <source>
        <dbReference type="ARBA" id="ARBA00005417"/>
    </source>
</evidence>
<evidence type="ECO:0000313" key="6">
    <source>
        <dbReference type="EMBL" id="OJG18495.1"/>
    </source>
</evidence>
<name>A0A1L8RFM4_9ENTE</name>
<dbReference type="STRING" id="214095.RU97_GL001892"/>
<evidence type="ECO:0000256" key="2">
    <source>
        <dbReference type="ARBA" id="ARBA00022448"/>
    </source>
</evidence>
<proteinExistence type="inferred from homology"/>
<evidence type="ECO:0000256" key="3">
    <source>
        <dbReference type="ARBA" id="ARBA00022741"/>
    </source>
</evidence>
<dbReference type="Pfam" id="PF00005">
    <property type="entry name" value="ABC_tran"/>
    <property type="match status" value="1"/>
</dbReference>
<evidence type="ECO:0000256" key="4">
    <source>
        <dbReference type="ARBA" id="ARBA00022840"/>
    </source>
</evidence>
<keyword evidence="2" id="KW-0813">Transport</keyword>
<gene>
    <name evidence="6" type="ORF">RU97_GL001892</name>
</gene>
<keyword evidence="3" id="KW-0547">Nucleotide-binding</keyword>
<dbReference type="InterPro" id="IPR003439">
    <property type="entry name" value="ABC_transporter-like_ATP-bd"/>
</dbReference>
<dbReference type="InterPro" id="IPR003593">
    <property type="entry name" value="AAA+_ATPase"/>
</dbReference>
<dbReference type="PROSITE" id="PS00211">
    <property type="entry name" value="ABC_TRANSPORTER_1"/>
    <property type="match status" value="1"/>
</dbReference>
<dbReference type="AlphaFoldDB" id="A0A1L8RFM4"/>
<dbReference type="SUPFAM" id="SSF52540">
    <property type="entry name" value="P-loop containing nucleoside triphosphate hydrolases"/>
    <property type="match status" value="1"/>
</dbReference>
<evidence type="ECO:0000313" key="7">
    <source>
        <dbReference type="Proteomes" id="UP000181884"/>
    </source>
</evidence>
<dbReference type="InterPro" id="IPR027417">
    <property type="entry name" value="P-loop_NTPase"/>
</dbReference>
<sequence>MTITIQHLSAHYGRRLALDDVTTTVAAGKITGIIGPNGAGKSTFLKAMMGLIPHTGEVFVGEAPLAQSRKEIAYVEQRSALDLSFPINVFETVLLGTYPHLGLFKRPGKKEKQLALAALEKVGMTEFKTQQIGELSGGQLQRIFIARALAQQADVILLDEPFVGIDAVSEAVIVTLLQTLRDEGKTILIVHHDLHKVTSYFDELLILNRRLIAAGPVASVFIEENMRQAYGDAGIFIAGGVS</sequence>
<dbReference type="EMBL" id="JXKH01000004">
    <property type="protein sequence ID" value="OJG18495.1"/>
    <property type="molecule type" value="Genomic_DNA"/>
</dbReference>
<dbReference type="GO" id="GO:0005524">
    <property type="term" value="F:ATP binding"/>
    <property type="evidence" value="ECO:0007669"/>
    <property type="project" value="UniProtKB-KW"/>
</dbReference>
<dbReference type="Proteomes" id="UP000181884">
    <property type="component" value="Unassembled WGS sequence"/>
</dbReference>
<dbReference type="RefSeq" id="WP_082703288.1">
    <property type="nucleotide sequence ID" value="NZ_JXKH01000004.1"/>
</dbReference>
<reference evidence="6 7" key="1">
    <citation type="submission" date="2014-12" db="EMBL/GenBank/DDBJ databases">
        <title>Draft genome sequences of 29 type strains of Enterococci.</title>
        <authorList>
            <person name="Zhong Z."/>
            <person name="Sun Z."/>
            <person name="Liu W."/>
            <person name="Zhang W."/>
            <person name="Zhang H."/>
        </authorList>
    </citation>
    <scope>NUCLEOTIDE SEQUENCE [LARGE SCALE GENOMIC DNA]</scope>
    <source>
        <strain evidence="6 7">DSM 17029</strain>
    </source>
</reference>
<protein>
    <submittedName>
        <fullName evidence="6">Manganese transporter</fullName>
    </submittedName>
</protein>
<dbReference type="InterPro" id="IPR017871">
    <property type="entry name" value="ABC_transporter-like_CS"/>
</dbReference>
<evidence type="ECO:0000259" key="5">
    <source>
        <dbReference type="PROSITE" id="PS50893"/>
    </source>
</evidence>
<dbReference type="PROSITE" id="PS50893">
    <property type="entry name" value="ABC_TRANSPORTER_2"/>
    <property type="match status" value="1"/>
</dbReference>
<dbReference type="SMART" id="SM00382">
    <property type="entry name" value="AAA"/>
    <property type="match status" value="1"/>
</dbReference>
<dbReference type="CDD" id="cd03235">
    <property type="entry name" value="ABC_Metallic_Cations"/>
    <property type="match status" value="1"/>
</dbReference>
<dbReference type="FunFam" id="3.40.50.300:FF:000134">
    <property type="entry name" value="Iron-enterobactin ABC transporter ATP-binding protein"/>
    <property type="match status" value="1"/>
</dbReference>
<dbReference type="PANTHER" id="PTHR42734:SF5">
    <property type="entry name" value="IRON TRANSPORT SYSTEM ATP-BINDING PROTEIN HI_0361-RELATED"/>
    <property type="match status" value="1"/>
</dbReference>
<accession>A0A1L8RFM4</accession>
<dbReference type="InterPro" id="IPR050153">
    <property type="entry name" value="Metal_Ion_Import_ABC"/>
</dbReference>
<comment type="similarity">
    <text evidence="1">Belongs to the ABC transporter superfamily.</text>
</comment>
<feature type="domain" description="ABC transporter" evidence="5">
    <location>
        <begin position="3"/>
        <end position="234"/>
    </location>
</feature>
<dbReference type="PANTHER" id="PTHR42734">
    <property type="entry name" value="METAL TRANSPORT SYSTEM ATP-BINDING PROTEIN TM_0124-RELATED"/>
    <property type="match status" value="1"/>
</dbReference>
<keyword evidence="7" id="KW-1185">Reference proteome</keyword>
<keyword evidence="4" id="KW-0067">ATP-binding</keyword>
<organism evidence="6 7">
    <name type="scientific">Enterococcus canis</name>
    <dbReference type="NCBI Taxonomy" id="214095"/>
    <lineage>
        <taxon>Bacteria</taxon>
        <taxon>Bacillati</taxon>
        <taxon>Bacillota</taxon>
        <taxon>Bacilli</taxon>
        <taxon>Lactobacillales</taxon>
        <taxon>Enterococcaceae</taxon>
        <taxon>Enterococcus</taxon>
    </lineage>
</organism>
<dbReference type="Gene3D" id="3.40.50.300">
    <property type="entry name" value="P-loop containing nucleotide triphosphate hydrolases"/>
    <property type="match status" value="1"/>
</dbReference>
<dbReference type="GO" id="GO:0016887">
    <property type="term" value="F:ATP hydrolysis activity"/>
    <property type="evidence" value="ECO:0007669"/>
    <property type="project" value="InterPro"/>
</dbReference>
<comment type="caution">
    <text evidence="6">The sequence shown here is derived from an EMBL/GenBank/DDBJ whole genome shotgun (WGS) entry which is preliminary data.</text>
</comment>